<evidence type="ECO:0000313" key="3">
    <source>
        <dbReference type="EMBL" id="KAK1847153.1"/>
    </source>
</evidence>
<dbReference type="InterPro" id="IPR054289">
    <property type="entry name" value="DUF7025"/>
</dbReference>
<dbReference type="Pfam" id="PF00004">
    <property type="entry name" value="AAA"/>
    <property type="match status" value="1"/>
</dbReference>
<dbReference type="CDD" id="cd19481">
    <property type="entry name" value="RecA-like_protease"/>
    <property type="match status" value="1"/>
</dbReference>
<feature type="compositionally biased region" description="Acidic residues" evidence="1">
    <location>
        <begin position="964"/>
        <end position="979"/>
    </location>
</feature>
<sequence length="1335" mass="150564">MPPEAPQSFNRGGDILLWPHPTPPTPPTTDNTGEKAILSQLVSKGETKDKEDHPSSTDKIEPAKPSEDAATAQSRGQPSKPKPADGPTESKAVLSQHVAHLQHKTLGKQLFDREKQMGRFGVRAQQAVLDHTFTHMRIEELEKQVKDLRAIINGADTVWEPPTPDEMYPVHRHQLLRVPFDQFRLTKNNVALPTNEKAALEVQISENVSSAGVEYSSSPERLRIRSRALLSHLDKLVGASLMIQTSPPQVVGNIEVYNSIVFLRPFKFFVGHIDDIKGSVQAVKSAAEAEEAKKAIPSQVLEQLPKRHKGKKLQQMYLYKDLLPDLECLVEFLDTDLKPTMLLRQQIADGTATDIEYADLWHLFKRGDFVVPQEEQHHAYRVFSMAGGREPLSYRKFGNEEKPIRVDGFVLDCISMASNGHMYVPKIKRMSIKKFFGRKPITSLPVYPMRFDKNYDTLRKTFVDGGKRFVALTNRPFCHKMFKGRTLDDLSHDLEAQVIVDMALAVAQNPDWLLKSSVSTDSFTRPDPRETRQDSWCKHGTTQGCCGGDVIHRDGDIDEFNSQIFLGEMSRYLGPRHEKDLTEDDLMLMQHYVHAFVLRSRQWVTVPTDRLSDVEFSNSFDDLVLPDNHSKTVRALVDTHESLRATRFSESRTSNPLSIGSCLDLVKGKGAGLVILLHGPPGVGKTSTAECVADDTKRPLFPITCGDIGETALEVEKNLQYNFQLAHKWGCVLLLDEADVFLAKRTRSDLRHNAVTSVFLRTLEYYAGILFLTTNRVGTMDPAFKSRIQVSLFYPKLNLKVTKELYRKFIKRAKDEQRSRGHVEFEIKKSEIMDFAKEHFRDLEKNGRDTWNGRQIRNAFQTAIALAEHKAKKRIDGEPVPILGEEQFKIVAEGYAKFDEYLVSAMGASEAEWANRDRWRADPYTTIPAYTQMPPQVVPLTTEQRPAYVRSSARKVPASGQDSSTEESESETDSEDDESDQRRGNTKGRRGKGTGFSPNLTHSRPPGLSDGEWEAYQKEKGLNVTDIISFTGGGFPKTKMIPVDREFKNNHHRPEKSFEATTMSAPFNLKEDLEPALPAVSQDTGPVNGTASDHNDDNAPANKRKLHSMMRKNKYLADRLANRQQRNRERKRVLRGTKAALPDKASESIRGDAKLVKAMANLMHTLQTGFENGFYFPIDDIANWIENEEAENLCAVLHLQGTQSRDAARLMGFMLSLVKAVKECRGKYKKGSDDNSEFFEAIAQHVRTKGVAGGGLNAKDFSMEAISTNTCKVMLESFVKAREDYFLSFPKNSQEGTYTAKTRDLLRILDAWLEFSKEDEEMEDGLVENMNEVGI</sequence>
<evidence type="ECO:0000259" key="2">
    <source>
        <dbReference type="SMART" id="SM00382"/>
    </source>
</evidence>
<feature type="compositionally biased region" description="Basic and acidic residues" evidence="1">
    <location>
        <begin position="45"/>
        <end position="67"/>
    </location>
</feature>
<proteinExistence type="predicted"/>
<feature type="region of interest" description="Disordered" evidence="1">
    <location>
        <begin position="1083"/>
        <end position="1102"/>
    </location>
</feature>
<evidence type="ECO:0000256" key="1">
    <source>
        <dbReference type="SAM" id="MobiDB-lite"/>
    </source>
</evidence>
<dbReference type="GO" id="GO:0005524">
    <property type="term" value="F:ATP binding"/>
    <property type="evidence" value="ECO:0007669"/>
    <property type="project" value="InterPro"/>
</dbReference>
<protein>
    <submittedName>
        <fullName evidence="3">AAA family ATPase</fullName>
    </submittedName>
</protein>
<dbReference type="InterPro" id="IPR056599">
    <property type="entry name" value="AAA_lid_fung"/>
</dbReference>
<organism evidence="3 4">
    <name type="scientific">Colletotrichum chrysophilum</name>
    <dbReference type="NCBI Taxonomy" id="1836956"/>
    <lineage>
        <taxon>Eukaryota</taxon>
        <taxon>Fungi</taxon>
        <taxon>Dikarya</taxon>
        <taxon>Ascomycota</taxon>
        <taxon>Pezizomycotina</taxon>
        <taxon>Sordariomycetes</taxon>
        <taxon>Hypocreomycetidae</taxon>
        <taxon>Glomerellales</taxon>
        <taxon>Glomerellaceae</taxon>
        <taxon>Colletotrichum</taxon>
        <taxon>Colletotrichum gloeosporioides species complex</taxon>
    </lineage>
</organism>
<dbReference type="InterPro" id="IPR003593">
    <property type="entry name" value="AAA+_ATPase"/>
</dbReference>
<feature type="region of interest" description="Disordered" evidence="1">
    <location>
        <begin position="1"/>
        <end position="92"/>
    </location>
</feature>
<dbReference type="Pfam" id="PF23232">
    <property type="entry name" value="AAA_lid_13"/>
    <property type="match status" value="1"/>
</dbReference>
<keyword evidence="4" id="KW-1185">Reference proteome</keyword>
<dbReference type="EMBL" id="JAQOWY010000211">
    <property type="protein sequence ID" value="KAK1847153.1"/>
    <property type="molecule type" value="Genomic_DNA"/>
</dbReference>
<dbReference type="InterPro" id="IPR027417">
    <property type="entry name" value="P-loop_NTPase"/>
</dbReference>
<dbReference type="PANTHER" id="PTHR46411">
    <property type="entry name" value="FAMILY ATPASE, PUTATIVE-RELATED"/>
    <property type="match status" value="1"/>
</dbReference>
<dbReference type="PANTHER" id="PTHR46411:SF3">
    <property type="entry name" value="AAA+ ATPASE DOMAIN-CONTAINING PROTEIN"/>
    <property type="match status" value="1"/>
</dbReference>
<dbReference type="GO" id="GO:0016887">
    <property type="term" value="F:ATP hydrolysis activity"/>
    <property type="evidence" value="ECO:0007669"/>
    <property type="project" value="InterPro"/>
</dbReference>
<feature type="compositionally biased region" description="Polar residues" evidence="1">
    <location>
        <begin position="1083"/>
        <end position="1092"/>
    </location>
</feature>
<dbReference type="SUPFAM" id="SSF52540">
    <property type="entry name" value="P-loop containing nucleoside triphosphate hydrolases"/>
    <property type="match status" value="1"/>
</dbReference>
<dbReference type="Pfam" id="PF22942">
    <property type="entry name" value="DUF7025"/>
    <property type="match status" value="1"/>
</dbReference>
<name>A0AAD9AFH7_9PEZI</name>
<reference evidence="3" key="1">
    <citation type="submission" date="2023-01" db="EMBL/GenBank/DDBJ databases">
        <title>Colletotrichum chrysophilum M932 genome sequence.</title>
        <authorList>
            <person name="Baroncelli R."/>
        </authorList>
    </citation>
    <scope>NUCLEOTIDE SEQUENCE</scope>
    <source>
        <strain evidence="3">M932</strain>
    </source>
</reference>
<dbReference type="Gene3D" id="3.40.50.300">
    <property type="entry name" value="P-loop containing nucleotide triphosphate hydrolases"/>
    <property type="match status" value="1"/>
</dbReference>
<dbReference type="SMART" id="SM00382">
    <property type="entry name" value="AAA"/>
    <property type="match status" value="1"/>
</dbReference>
<feature type="region of interest" description="Disordered" evidence="1">
    <location>
        <begin position="949"/>
        <end position="1011"/>
    </location>
</feature>
<comment type="caution">
    <text evidence="3">The sequence shown here is derived from an EMBL/GenBank/DDBJ whole genome shotgun (WGS) entry which is preliminary data.</text>
</comment>
<dbReference type="Proteomes" id="UP001243330">
    <property type="component" value="Unassembled WGS sequence"/>
</dbReference>
<accession>A0AAD9AFH7</accession>
<feature type="domain" description="AAA+ ATPase" evidence="2">
    <location>
        <begin position="671"/>
        <end position="798"/>
    </location>
</feature>
<dbReference type="InterPro" id="IPR003959">
    <property type="entry name" value="ATPase_AAA_core"/>
</dbReference>
<evidence type="ECO:0000313" key="4">
    <source>
        <dbReference type="Proteomes" id="UP001243330"/>
    </source>
</evidence>
<gene>
    <name evidence="3" type="ORF">CCHR01_10198</name>
</gene>